<dbReference type="InterPro" id="IPR009317">
    <property type="entry name" value="ChaB"/>
</dbReference>
<organism evidence="3 4">
    <name type="scientific">Gloeobacter kilaueensis (strain ATCC BAA-2537 / CCAP 1431/1 / ULC 316 / JS1)</name>
    <dbReference type="NCBI Taxonomy" id="1183438"/>
    <lineage>
        <taxon>Bacteria</taxon>
        <taxon>Bacillati</taxon>
        <taxon>Cyanobacteriota</taxon>
        <taxon>Cyanophyceae</taxon>
        <taxon>Gloeobacterales</taxon>
        <taxon>Gloeobacteraceae</taxon>
        <taxon>Gloeobacter</taxon>
    </lineage>
</organism>
<gene>
    <name evidence="3" type="ORF">GKIL_4258</name>
</gene>
<keyword evidence="1" id="KW-0472">Membrane</keyword>
<dbReference type="PANTHER" id="PTHR36109">
    <property type="entry name" value="MEMBRANE PROTEIN-RELATED"/>
    <property type="match status" value="1"/>
</dbReference>
<dbReference type="InterPro" id="IPR052948">
    <property type="entry name" value="Low_temp-induced_all0457"/>
</dbReference>
<name>U5QS93_GLOK1</name>
<dbReference type="Pfam" id="PF06150">
    <property type="entry name" value="ChaB"/>
    <property type="match status" value="1"/>
</dbReference>
<reference evidence="3 4" key="1">
    <citation type="journal article" date="2013" name="PLoS ONE">
        <title>Cultivation and Complete Genome Sequencing of Gloeobacter kilaueensis sp. nov., from a Lava Cave in Kilauea Caldera, Hawai'i.</title>
        <authorList>
            <person name="Saw J.H."/>
            <person name="Schatz M."/>
            <person name="Brown M.V."/>
            <person name="Kunkel D.D."/>
            <person name="Foster J.S."/>
            <person name="Shick H."/>
            <person name="Christensen S."/>
            <person name="Hou S."/>
            <person name="Wan X."/>
            <person name="Donachie S.P."/>
        </authorList>
    </citation>
    <scope>NUCLEOTIDE SEQUENCE [LARGE SCALE GENOMIC DNA]</scope>
    <source>
        <strain evidence="4">JS</strain>
    </source>
</reference>
<dbReference type="InterPro" id="IPR025889">
    <property type="entry name" value="GSP17M-like_dom"/>
</dbReference>
<dbReference type="InterPro" id="IPR037205">
    <property type="entry name" value="ChaB_sf"/>
</dbReference>
<dbReference type="Gene3D" id="1.10.1740.70">
    <property type="entry name" value="ChaB"/>
    <property type="match status" value="1"/>
</dbReference>
<sequence>MVQSLESQKPVYTGEVEKAVTAVFKDQQQVDQAVRRLLDSGIDRKDISIVGRNFQSNTRVSGFLTRGDVIRGGLVNGAIYGALFGSALSLLTGIGVLFVPFVGAVVAAGPIGAALLGAAGGAIAGSAGGGLASVLATIGMSQDKINTYQTRLEAGEFVVVAEGYAAQIDQIESILREAGGEEITVADQTLPREKPGSFSGPEELAPHVREHLSPAAQKTYIDAYNADHSASGSDEQADAAAWEAVRKAYTLQQDGTWA</sequence>
<dbReference type="Pfam" id="PF11181">
    <property type="entry name" value="YflT"/>
    <property type="match status" value="1"/>
</dbReference>
<feature type="transmembrane region" description="Helical" evidence="1">
    <location>
        <begin position="79"/>
        <end position="107"/>
    </location>
</feature>
<keyword evidence="4" id="KW-1185">Reference proteome</keyword>
<evidence type="ECO:0000313" key="3">
    <source>
        <dbReference type="EMBL" id="AGY60504.1"/>
    </source>
</evidence>
<feature type="domain" description="General stress protein 17M-like" evidence="2">
    <location>
        <begin position="22"/>
        <end position="85"/>
    </location>
</feature>
<dbReference type="OrthoDB" id="457593at2"/>
<dbReference type="SUPFAM" id="SSF140376">
    <property type="entry name" value="ChaB-like"/>
    <property type="match status" value="1"/>
</dbReference>
<evidence type="ECO:0000259" key="2">
    <source>
        <dbReference type="Pfam" id="PF11181"/>
    </source>
</evidence>
<feature type="transmembrane region" description="Helical" evidence="1">
    <location>
        <begin position="113"/>
        <end position="138"/>
    </location>
</feature>
<dbReference type="PATRIC" id="fig|1183438.3.peg.4187"/>
<keyword evidence="1" id="KW-1133">Transmembrane helix</keyword>
<dbReference type="AlphaFoldDB" id="U5QS93"/>
<dbReference type="STRING" id="1183438.GKIL_4258"/>
<evidence type="ECO:0000313" key="4">
    <source>
        <dbReference type="Proteomes" id="UP000017396"/>
    </source>
</evidence>
<evidence type="ECO:0000256" key="1">
    <source>
        <dbReference type="SAM" id="Phobius"/>
    </source>
</evidence>
<keyword evidence="1" id="KW-0812">Transmembrane</keyword>
<dbReference type="Proteomes" id="UP000017396">
    <property type="component" value="Chromosome"/>
</dbReference>
<dbReference type="HOGENOM" id="CLU_083853_3_1_3"/>
<dbReference type="PANTHER" id="PTHR36109:SF2">
    <property type="entry name" value="MEMBRANE PROTEIN"/>
    <property type="match status" value="1"/>
</dbReference>
<proteinExistence type="predicted"/>
<protein>
    <submittedName>
        <fullName evidence="3">Cation transport regulator</fullName>
    </submittedName>
</protein>
<dbReference type="EMBL" id="CP003587">
    <property type="protein sequence ID" value="AGY60504.1"/>
    <property type="molecule type" value="Genomic_DNA"/>
</dbReference>
<accession>U5QS93</accession>
<dbReference type="eggNOG" id="COG4572">
    <property type="taxonomic scope" value="Bacteria"/>
</dbReference>
<dbReference type="RefSeq" id="WP_023175862.1">
    <property type="nucleotide sequence ID" value="NC_022600.1"/>
</dbReference>
<dbReference type="KEGG" id="glj:GKIL_4258"/>